<accession>A0A0G4EGW7</accession>
<feature type="compositionally biased region" description="Basic and acidic residues" evidence="1">
    <location>
        <begin position="1085"/>
        <end position="1101"/>
    </location>
</feature>
<feature type="compositionally biased region" description="Polar residues" evidence="1">
    <location>
        <begin position="1239"/>
        <end position="1256"/>
    </location>
</feature>
<sequence length="1294" mass="139574">MTVERDVLSAVDRRTFAAAGRKLTDACVNERVTRLQGRHVLRRLLTDKEALRRILTWLVDDSEKETQLAAADLLGVLGGEIKPALAALQPSQLVDVAAVVVDLVGRRRAGEGGSGYYGPDESLYVKHILEADAAVDVVTYVRLLLLASVLHALHDAAPDEGARLRDLFLASHQTTVKQCLTVMCTDVEGSVSRMAFSVLESLLLPFNPPPSSPEEDLTPIPLHLSLPLFSLLVDHLLKLAEGATHMDAQRWLMALELPFLVATAALQRQSTSLRVEDVKLLVAQHLYDNVELIVGIIASADGGMLAVAAATLGANINCALRLSHQLDFPTHLSLSSFQPLLLKPSLITTASRAANALADQDAELPPSLYPVMLSCLNSPSMLATGSGDTDAGHRVVEAVCQLLGEPVAPTLVGCIVDDLQSMIRWGHDLVTLGRATRNPFVNQIAQCEAVQQLRRRRGLSAEVLSFIDSLPKTANSDSSSATTKLSAPAKHKTTTHTHHASGPRSPPRPSTSSGRLDGLEDGLFSDDIDTFTAAVKDVAGCLRYGAVADPFLKRLAMRFAKERTAFRRFLMRLVDSSGVECQVAIADVLFCLLRRTPSDRVSAIEDIFEILTWKHLSSDGGVGGDLGGKVYSVIEYDIVRASSGDEPLPRAIDVVTCARLRFIRYALEAATALEAAGGPQLRASVLQTHQTTLRQAMDVIRERRHVLLANEAVMMLNKLFEPSPFGPSIQLVLEFVSIFVESLKQLGDDETEGTRLITLLLDNPICYLLNSPREGMMTAWPAIRAALNTHVYANMDMLVDRIAASDPSSPLGFAAIRTVGTLLQLALILCVRKRKGGGPLAPDRFEDAIEQNGVGKIMAAAPLPMQSLRRLLLDAAVRDKVANPLRMDYRTVMSSGPEVATALLTPAMAMIEDGNALSLVESGFMSTLISLLDSAERIRSMVVLCMCCLKSLIQKDRKVLGTDGLSKAMCDMLLKDAQGQLLLQGRFVFYDSDRKTAVDILKSIVSYGKSQVRKGAPNPIVGEILQLESVKAIRDPKNGIEVSRQVVEFFNSLDQQHQKDTQATTAMSAEHLAAQEAKAKRIEDALLKEERREKEAKEKKGKDKKNKGGKGQQQQQQQGLAGGDASPSDVVVEPSVPSTAASTSRVSAAEEVEASQPEPSPSIADTSGVPSVSAAAGSDRPGDGGDAVNSAADGSDGDGDDEDRDAMLVNSAFALYARQQRNEGKKKGETQHQAHRDANTLSQQPAIAPLTPTNNQDKSDGADGPPCTCRQSGPLSRRQRTHPDARSHVRCSVP</sequence>
<proteinExistence type="predicted"/>
<dbReference type="EMBL" id="CDMY01000227">
    <property type="protein sequence ID" value="CEL95487.1"/>
    <property type="molecule type" value="Genomic_DNA"/>
</dbReference>
<feature type="compositionally biased region" description="Low complexity" evidence="1">
    <location>
        <begin position="1112"/>
        <end position="1157"/>
    </location>
</feature>
<evidence type="ECO:0000313" key="3">
    <source>
        <dbReference type="Proteomes" id="UP000041254"/>
    </source>
</evidence>
<feature type="region of interest" description="Disordered" evidence="1">
    <location>
        <begin position="1085"/>
        <end position="1294"/>
    </location>
</feature>
<gene>
    <name evidence="2" type="ORF">Vbra_11917</name>
</gene>
<name>A0A0G4EGW7_VITBC</name>
<feature type="compositionally biased region" description="Acidic residues" evidence="1">
    <location>
        <begin position="1195"/>
        <end position="1204"/>
    </location>
</feature>
<dbReference type="SUPFAM" id="SSF48371">
    <property type="entry name" value="ARM repeat"/>
    <property type="match status" value="1"/>
</dbReference>
<feature type="compositionally biased region" description="Basic residues" evidence="1">
    <location>
        <begin position="489"/>
        <end position="501"/>
    </location>
</feature>
<dbReference type="PhylomeDB" id="A0A0G4EGW7"/>
<feature type="compositionally biased region" description="Basic and acidic residues" evidence="1">
    <location>
        <begin position="1220"/>
        <end position="1238"/>
    </location>
</feature>
<keyword evidence="3" id="KW-1185">Reference proteome</keyword>
<protein>
    <submittedName>
        <fullName evidence="2">Uncharacterized protein</fullName>
    </submittedName>
</protein>
<evidence type="ECO:0000313" key="2">
    <source>
        <dbReference type="EMBL" id="CEL95487.1"/>
    </source>
</evidence>
<evidence type="ECO:0000256" key="1">
    <source>
        <dbReference type="SAM" id="MobiDB-lite"/>
    </source>
</evidence>
<feature type="region of interest" description="Disordered" evidence="1">
    <location>
        <begin position="1058"/>
        <end position="1077"/>
    </location>
</feature>
<feature type="compositionally biased region" description="Low complexity" evidence="1">
    <location>
        <begin position="1167"/>
        <end position="1178"/>
    </location>
</feature>
<organism evidence="2 3">
    <name type="scientific">Vitrella brassicaformis (strain CCMP3155)</name>
    <dbReference type="NCBI Taxonomy" id="1169540"/>
    <lineage>
        <taxon>Eukaryota</taxon>
        <taxon>Sar</taxon>
        <taxon>Alveolata</taxon>
        <taxon>Colpodellida</taxon>
        <taxon>Vitrellaceae</taxon>
        <taxon>Vitrella</taxon>
    </lineage>
</organism>
<feature type="compositionally biased region" description="Polar residues" evidence="1">
    <location>
        <begin position="473"/>
        <end position="485"/>
    </location>
</feature>
<dbReference type="Proteomes" id="UP000041254">
    <property type="component" value="Unassembled WGS sequence"/>
</dbReference>
<feature type="region of interest" description="Disordered" evidence="1">
    <location>
        <begin position="473"/>
        <end position="516"/>
    </location>
</feature>
<dbReference type="InterPro" id="IPR016024">
    <property type="entry name" value="ARM-type_fold"/>
</dbReference>
<reference evidence="2 3" key="1">
    <citation type="submission" date="2014-11" db="EMBL/GenBank/DDBJ databases">
        <authorList>
            <person name="Zhu J."/>
            <person name="Qi W."/>
            <person name="Song R."/>
        </authorList>
    </citation>
    <scope>NUCLEOTIDE SEQUENCE [LARGE SCALE GENOMIC DNA]</scope>
</reference>
<dbReference type="VEuPathDB" id="CryptoDB:Vbra_11917"/>
<dbReference type="InParanoid" id="A0A0G4EGW7"/>